<dbReference type="CDD" id="cd20292">
    <property type="entry name" value="cupin_QdtA-like"/>
    <property type="match status" value="1"/>
</dbReference>
<dbReference type="RefSeq" id="WP_015678192.1">
    <property type="nucleotide sequence ID" value="NZ_AOGX02000024.1"/>
</dbReference>
<dbReference type="Proteomes" id="UP000013996">
    <property type="component" value="Unassembled WGS sequence"/>
</dbReference>
<dbReference type="OrthoDB" id="9795513at2"/>
<dbReference type="EMBL" id="AOGX02000024">
    <property type="protein sequence ID" value="EOQ88174.1"/>
    <property type="molecule type" value="Genomic_DNA"/>
</dbReference>
<accession>A0A5E8HAI1</accession>
<evidence type="ECO:0000259" key="1">
    <source>
        <dbReference type="Pfam" id="PF05523"/>
    </source>
</evidence>
<protein>
    <submittedName>
        <fullName evidence="2">WxcM-like protein</fullName>
    </submittedName>
</protein>
<dbReference type="InterPro" id="IPR008894">
    <property type="entry name" value="QdtA_cupin_dom"/>
</dbReference>
<name>A0A5E8HAI1_9LEPT</name>
<feature type="domain" description="Sugar 3,4-ketoisomerase QdtA cupin" evidence="1">
    <location>
        <begin position="11"/>
        <end position="136"/>
    </location>
</feature>
<dbReference type="InterPro" id="IPR011051">
    <property type="entry name" value="RmlC_Cupin_sf"/>
</dbReference>
<sequence length="145" mass="16639">MEKIRVLNSGYITLKKIHDDRDGNLIIAEGSKDIPFEIKRVYYINNLENSISVRGLHAHKNCQQVIFCINGSFTLGLDDGHQKQKILMNKDNVGVFLGKMLWHTMEDFSSGCVLMVLASDLYDESDYIRNYDDFLIRIKNGDSSF</sequence>
<evidence type="ECO:0000313" key="3">
    <source>
        <dbReference type="Proteomes" id="UP000013996"/>
    </source>
</evidence>
<comment type="caution">
    <text evidence="2">The sequence shown here is derived from an EMBL/GenBank/DDBJ whole genome shotgun (WGS) entry which is preliminary data.</text>
</comment>
<organism evidence="2 3">
    <name type="scientific">Leptospira yanagawae serovar Saopaulo str. Sao Paulo = ATCC 700523</name>
    <dbReference type="NCBI Taxonomy" id="1249483"/>
    <lineage>
        <taxon>Bacteria</taxon>
        <taxon>Pseudomonadati</taxon>
        <taxon>Spirochaetota</taxon>
        <taxon>Spirochaetia</taxon>
        <taxon>Leptospirales</taxon>
        <taxon>Leptospiraceae</taxon>
        <taxon>Leptospira</taxon>
    </lineage>
</organism>
<dbReference type="STRING" id="1249483.LEP1GSC202_3350"/>
<dbReference type="Gene3D" id="2.60.120.10">
    <property type="entry name" value="Jelly Rolls"/>
    <property type="match status" value="1"/>
</dbReference>
<gene>
    <name evidence="2" type="ORF">LEP1GSC202_3350</name>
</gene>
<dbReference type="AlphaFoldDB" id="A0A5E8HAI1"/>
<reference evidence="2 3" key="1">
    <citation type="submission" date="2013-04" db="EMBL/GenBank/DDBJ databases">
        <authorList>
            <person name="Harkins D.M."/>
            <person name="Durkin A.S."/>
            <person name="Brinkac L.M."/>
            <person name="Haft D.H."/>
            <person name="Selengut J.D."/>
            <person name="Sanka R."/>
            <person name="DePew J."/>
            <person name="Purushe J."/>
            <person name="Hartskeerl R.A."/>
            <person name="Ahmed A."/>
            <person name="van der Linden H."/>
            <person name="Goris M.G.A."/>
            <person name="Vinetz J.M."/>
            <person name="Sutton G.G."/>
            <person name="Nierman W.C."/>
            <person name="Fouts D.E."/>
        </authorList>
    </citation>
    <scope>NUCLEOTIDE SEQUENCE [LARGE SCALE GENOMIC DNA]</scope>
    <source>
        <strain evidence="2 3">Sao Paulo</strain>
    </source>
</reference>
<dbReference type="InterPro" id="IPR014710">
    <property type="entry name" value="RmlC-like_jellyroll"/>
</dbReference>
<proteinExistence type="predicted"/>
<dbReference type="Pfam" id="PF05523">
    <property type="entry name" value="FdtA"/>
    <property type="match status" value="1"/>
</dbReference>
<evidence type="ECO:0000313" key="2">
    <source>
        <dbReference type="EMBL" id="EOQ88174.1"/>
    </source>
</evidence>
<dbReference type="SUPFAM" id="SSF51182">
    <property type="entry name" value="RmlC-like cupins"/>
    <property type="match status" value="1"/>
</dbReference>